<dbReference type="PANTHER" id="PTHR43693:SF1">
    <property type="entry name" value="PROTEIN PHOSPHATASE CHEZ"/>
    <property type="match status" value="1"/>
</dbReference>
<dbReference type="GO" id="GO:0006935">
    <property type="term" value="P:chemotaxis"/>
    <property type="evidence" value="ECO:0007669"/>
    <property type="project" value="UniProtKB-KW"/>
</dbReference>
<dbReference type="InterPro" id="IPR007597">
    <property type="entry name" value="CheC"/>
</dbReference>
<keyword evidence="1" id="KW-0145">Chemotaxis</keyword>
<proteinExistence type="predicted"/>
<feature type="domain" description="CheC-like protein" evidence="3">
    <location>
        <begin position="105"/>
        <end position="138"/>
    </location>
</feature>
<dbReference type="AlphaFoldDB" id="A0A8J8TCB4"/>
<accession>A0A8J8TCB4</accession>
<keyword evidence="5" id="KW-1185">Reference proteome</keyword>
<dbReference type="InterPro" id="IPR028976">
    <property type="entry name" value="CheC-like_sf"/>
</dbReference>
<dbReference type="Pfam" id="PF04509">
    <property type="entry name" value="CheC"/>
    <property type="match status" value="2"/>
</dbReference>
<dbReference type="InterPro" id="IPR050992">
    <property type="entry name" value="CheZ_family_phosphatases"/>
</dbReference>
<dbReference type="EMBL" id="RKLU01000003">
    <property type="protein sequence ID" value="TQQ81023.1"/>
    <property type="molecule type" value="Genomic_DNA"/>
</dbReference>
<sequence>MKVDIRELGQFNHLASQGAERAAESLSQLAGVEMDVDVTDVSLVTETVLAETFADRSFVGVELGLEGGLEGETVLAFERERALKLQDLLMDAAIDTDSDSESTLAKSSVTELGNIMIGGFIDGWASHLGTAINMTPPRYTEANGPRILPDQAIEAAKKHGVFLFESKLRGMDVDLDFSLYMLPEYRQFVQLLSGNESSNQIPVNRLSTFEELAKEGAGNAAGQIGMMTGLDTSVDVSRLRFVPLSGVPKQVGNDQFVGVVFELTGLPSGYLVVLFDEASAKTVASSMMPGGSEEDGIGTMTEGAIKELGNIMTSGFIDGWANVLQTSIEHSPPNFVHDMGESIMSPVVGKLGQQQDYAFVIDSAIEIDGQEGQCDIYALPDERELARALSALPAQTE</sequence>
<reference evidence="4" key="1">
    <citation type="submission" date="2019-02" db="EMBL/GenBank/DDBJ databases">
        <title>Halonotius sp. a new haloarchaeum isolated from saline soil.</title>
        <authorList>
            <person name="Duran-Viseras A."/>
            <person name="Sanchez-Porro C."/>
            <person name="Ventosa A."/>
        </authorList>
    </citation>
    <scope>NUCLEOTIDE SEQUENCE</scope>
    <source>
        <strain evidence="4">F15B</strain>
    </source>
</reference>
<dbReference type="Gene3D" id="3.40.1550.10">
    <property type="entry name" value="CheC-like"/>
    <property type="match status" value="2"/>
</dbReference>
<dbReference type="GO" id="GO:0016787">
    <property type="term" value="F:hydrolase activity"/>
    <property type="evidence" value="ECO:0007669"/>
    <property type="project" value="UniProtKB-KW"/>
</dbReference>
<dbReference type="PANTHER" id="PTHR43693">
    <property type="entry name" value="PROTEIN PHOSPHATASE CHEZ"/>
    <property type="match status" value="1"/>
</dbReference>
<evidence type="ECO:0000259" key="3">
    <source>
        <dbReference type="Pfam" id="PF04509"/>
    </source>
</evidence>
<evidence type="ECO:0000313" key="4">
    <source>
        <dbReference type="EMBL" id="TQQ81023.1"/>
    </source>
</evidence>
<dbReference type="OrthoDB" id="182374at2157"/>
<protein>
    <submittedName>
        <fullName evidence="4">Chemotaxis protein CheC</fullName>
    </submittedName>
</protein>
<keyword evidence="2" id="KW-0378">Hydrolase</keyword>
<dbReference type="SUPFAM" id="SSF103039">
    <property type="entry name" value="CheC-like"/>
    <property type="match status" value="2"/>
</dbReference>
<feature type="domain" description="CheC-like protein" evidence="3">
    <location>
        <begin position="304"/>
        <end position="336"/>
    </location>
</feature>
<organism evidence="4 5">
    <name type="scientific">Halonotius terrestris</name>
    <dbReference type="NCBI Taxonomy" id="2487750"/>
    <lineage>
        <taxon>Archaea</taxon>
        <taxon>Methanobacteriati</taxon>
        <taxon>Methanobacteriota</taxon>
        <taxon>Stenosarchaea group</taxon>
        <taxon>Halobacteria</taxon>
        <taxon>Halobacteriales</taxon>
        <taxon>Haloferacaceae</taxon>
        <taxon>Halonotius</taxon>
    </lineage>
</organism>
<evidence type="ECO:0000313" key="5">
    <source>
        <dbReference type="Proteomes" id="UP000705823"/>
    </source>
</evidence>
<dbReference type="CDD" id="cd17911">
    <property type="entry name" value="CheC_ClassIII"/>
    <property type="match status" value="2"/>
</dbReference>
<dbReference type="RefSeq" id="WP_142979585.1">
    <property type="nucleotide sequence ID" value="NZ_RKLU01000003.1"/>
</dbReference>
<dbReference type="Proteomes" id="UP000705823">
    <property type="component" value="Unassembled WGS sequence"/>
</dbReference>
<evidence type="ECO:0000256" key="2">
    <source>
        <dbReference type="ARBA" id="ARBA00022801"/>
    </source>
</evidence>
<evidence type="ECO:0000256" key="1">
    <source>
        <dbReference type="ARBA" id="ARBA00022500"/>
    </source>
</evidence>
<gene>
    <name evidence="4" type="ORF">EGH24_07685</name>
</gene>
<name>A0A8J8TCB4_9EURY</name>
<comment type="caution">
    <text evidence="4">The sequence shown here is derived from an EMBL/GenBank/DDBJ whole genome shotgun (WGS) entry which is preliminary data.</text>
</comment>